<dbReference type="GO" id="GO:0008745">
    <property type="term" value="F:N-acetylmuramoyl-L-alanine amidase activity"/>
    <property type="evidence" value="ECO:0007669"/>
    <property type="project" value="UniProtKB-EC"/>
</dbReference>
<evidence type="ECO:0000256" key="3">
    <source>
        <dbReference type="ARBA" id="ARBA00022801"/>
    </source>
</evidence>
<dbReference type="PANTHER" id="PTHR30417:SF1">
    <property type="entry name" value="N-ACETYLMURAMOYL-L-ALANINE AMIDASE AMID"/>
    <property type="match status" value="1"/>
</dbReference>
<comment type="caution">
    <text evidence="6">The sequence shown here is derived from an EMBL/GenBank/DDBJ whole genome shotgun (WGS) entry which is preliminary data.</text>
</comment>
<name>A0A1Z5IFV5_9LACO</name>
<evidence type="ECO:0000313" key="6">
    <source>
        <dbReference type="EMBL" id="GAX00675.1"/>
    </source>
</evidence>
<keyword evidence="4" id="KW-0961">Cell wall biogenesis/degradation</keyword>
<dbReference type="InterPro" id="IPR051206">
    <property type="entry name" value="NAMLAA_amidase_2"/>
</dbReference>
<keyword evidence="7" id="KW-1185">Reference proteome</keyword>
<keyword evidence="3" id="KW-0378">Hydrolase</keyword>
<accession>A0A1Z5IFV5</accession>
<gene>
    <name evidence="6" type="ORF">IWT126_00690</name>
</gene>
<dbReference type="PANTHER" id="PTHR30417">
    <property type="entry name" value="N-ACETYLMURAMOYL-L-ALANINE AMIDASE AMID"/>
    <property type="match status" value="1"/>
</dbReference>
<dbReference type="STRING" id="1302250.GCA_001313225_02566"/>
<evidence type="ECO:0000256" key="4">
    <source>
        <dbReference type="ARBA" id="ARBA00023316"/>
    </source>
</evidence>
<feature type="domain" description="N-acetylmuramoyl-L-alanine amidase" evidence="5">
    <location>
        <begin position="5"/>
        <end position="141"/>
    </location>
</feature>
<dbReference type="GO" id="GO:0009254">
    <property type="term" value="P:peptidoglycan turnover"/>
    <property type="evidence" value="ECO:0007669"/>
    <property type="project" value="TreeGrafter"/>
</dbReference>
<reference evidence="6 7" key="1">
    <citation type="submission" date="2015-11" db="EMBL/GenBank/DDBJ databases">
        <title>Draft genome sequences of new species of the genus Lactobacillus isolated from orchardgrass silage.</title>
        <authorList>
            <person name="Tohno M."/>
            <person name="Tanizawa Y."/>
            <person name="Arita M."/>
        </authorList>
    </citation>
    <scope>NUCLEOTIDE SEQUENCE [LARGE SCALE GENOMIC DNA]</scope>
    <source>
        <strain evidence="6 7">IWT126</strain>
    </source>
</reference>
<sequence length="314" mass="34577">MVGNYTIADRPSDVSIRYIVIHATELSYADTIARFQSPHHVSAHTVIRGADGQQTGMVTPDNVAWHAGNWDMNCRSLGIEQEAYVDDAASFTGPMMAALVDQILTWSVQYHISLDRAHILGHDNVAAPSREAAKQMHRDPGWQFDWAQLFRQLGVSAEPSAPVNSGQALKITSRYVNLFQQPSVTSEVIGQTTDSLSYRASYGQEFVCVAQHGDWLAIDFNGQQAWLNRKDAVGVQRPILTVDQEPVNLYGSTQPDAAAIGELQSGEQYVISDTLTGLKASDTTGHLSAVETNDVFQQIWYGHRIGYVKISKSN</sequence>
<dbReference type="SMART" id="SM00644">
    <property type="entry name" value="Ami_2"/>
    <property type="match status" value="1"/>
</dbReference>
<dbReference type="EMBL" id="BCMG01000003">
    <property type="protein sequence ID" value="GAX00675.1"/>
    <property type="molecule type" value="Genomic_DNA"/>
</dbReference>
<evidence type="ECO:0000256" key="2">
    <source>
        <dbReference type="ARBA" id="ARBA00011901"/>
    </source>
</evidence>
<dbReference type="InterPro" id="IPR036505">
    <property type="entry name" value="Amidase/PGRP_sf"/>
</dbReference>
<dbReference type="SUPFAM" id="SSF55846">
    <property type="entry name" value="N-acetylmuramoyl-L-alanine amidase-like"/>
    <property type="match status" value="1"/>
</dbReference>
<proteinExistence type="predicted"/>
<dbReference type="Proteomes" id="UP000198402">
    <property type="component" value="Unassembled WGS sequence"/>
</dbReference>
<dbReference type="Pfam" id="PF01510">
    <property type="entry name" value="Amidase_2"/>
    <property type="match status" value="1"/>
</dbReference>
<dbReference type="EC" id="3.5.1.28" evidence="2"/>
<evidence type="ECO:0000313" key="7">
    <source>
        <dbReference type="Proteomes" id="UP000198402"/>
    </source>
</evidence>
<dbReference type="InterPro" id="IPR002502">
    <property type="entry name" value="Amidase_domain"/>
</dbReference>
<dbReference type="GO" id="GO:0071555">
    <property type="term" value="P:cell wall organization"/>
    <property type="evidence" value="ECO:0007669"/>
    <property type="project" value="UniProtKB-KW"/>
</dbReference>
<dbReference type="GO" id="GO:0009253">
    <property type="term" value="P:peptidoglycan catabolic process"/>
    <property type="evidence" value="ECO:0007669"/>
    <property type="project" value="InterPro"/>
</dbReference>
<dbReference type="AlphaFoldDB" id="A0A1Z5IFV5"/>
<dbReference type="CDD" id="cd06583">
    <property type="entry name" value="PGRP"/>
    <property type="match status" value="1"/>
</dbReference>
<evidence type="ECO:0000259" key="5">
    <source>
        <dbReference type="SMART" id="SM00644"/>
    </source>
</evidence>
<evidence type="ECO:0000256" key="1">
    <source>
        <dbReference type="ARBA" id="ARBA00001561"/>
    </source>
</evidence>
<comment type="catalytic activity">
    <reaction evidence="1">
        <text>Hydrolyzes the link between N-acetylmuramoyl residues and L-amino acid residues in certain cell-wall glycopeptides.</text>
        <dbReference type="EC" id="3.5.1.28"/>
    </reaction>
</comment>
<organism evidence="6 7">
    <name type="scientific">Secundilactobacillus silagei JCM 19001</name>
    <dbReference type="NCBI Taxonomy" id="1302250"/>
    <lineage>
        <taxon>Bacteria</taxon>
        <taxon>Bacillati</taxon>
        <taxon>Bacillota</taxon>
        <taxon>Bacilli</taxon>
        <taxon>Lactobacillales</taxon>
        <taxon>Lactobacillaceae</taxon>
        <taxon>Secundilactobacillus</taxon>
    </lineage>
</organism>
<protein>
    <recommendedName>
        <fullName evidence="2">N-acetylmuramoyl-L-alanine amidase</fullName>
        <ecNumber evidence="2">3.5.1.28</ecNumber>
    </recommendedName>
</protein>
<dbReference type="Gene3D" id="3.40.80.10">
    <property type="entry name" value="Peptidoglycan recognition protein-like"/>
    <property type="match status" value="1"/>
</dbReference>